<dbReference type="PROSITE" id="PS50076">
    <property type="entry name" value="DNAJ_2"/>
    <property type="match status" value="1"/>
</dbReference>
<dbReference type="EMBL" id="CP043026">
    <property type="protein sequence ID" value="QEH62211.1"/>
    <property type="molecule type" value="Genomic_DNA"/>
</dbReference>
<dbReference type="Gene3D" id="1.10.287.110">
    <property type="entry name" value="DnaJ domain"/>
    <property type="match status" value="1"/>
</dbReference>
<feature type="domain" description="J" evidence="2">
    <location>
        <begin position="64"/>
        <end position="120"/>
    </location>
</feature>
<keyword evidence="1" id="KW-0472">Membrane</keyword>
<dbReference type="KEGG" id="schi:SCHIN_v1c10180"/>
<dbReference type="Proteomes" id="UP000323144">
    <property type="component" value="Chromosome"/>
</dbReference>
<accession>A0A5B9Y593</accession>
<gene>
    <name evidence="3" type="ORF">SCHIN_v1c10180</name>
</gene>
<dbReference type="Pfam" id="PF00226">
    <property type="entry name" value="DnaJ"/>
    <property type="match status" value="1"/>
</dbReference>
<dbReference type="PANTHER" id="PTHR24074">
    <property type="entry name" value="CO-CHAPERONE PROTEIN DJLA"/>
    <property type="match status" value="1"/>
</dbReference>
<protein>
    <recommendedName>
        <fullName evidence="2">J domain-containing protein</fullName>
    </recommendedName>
</protein>
<keyword evidence="1" id="KW-1133">Transmembrane helix</keyword>
<dbReference type="RefSeq" id="WP_166508577.1">
    <property type="nucleotide sequence ID" value="NZ_CP043026.1"/>
</dbReference>
<dbReference type="SUPFAM" id="SSF46565">
    <property type="entry name" value="Chaperone J-domain"/>
    <property type="match status" value="1"/>
</dbReference>
<evidence type="ECO:0000313" key="4">
    <source>
        <dbReference type="Proteomes" id="UP000323144"/>
    </source>
</evidence>
<name>A0A5B9Y593_9MOLU</name>
<dbReference type="InterPro" id="IPR001623">
    <property type="entry name" value="DnaJ_domain"/>
</dbReference>
<evidence type="ECO:0000259" key="2">
    <source>
        <dbReference type="PROSITE" id="PS50076"/>
    </source>
</evidence>
<dbReference type="InterPro" id="IPR036869">
    <property type="entry name" value="J_dom_sf"/>
</dbReference>
<evidence type="ECO:0000313" key="3">
    <source>
        <dbReference type="EMBL" id="QEH62211.1"/>
    </source>
</evidence>
<dbReference type="AlphaFoldDB" id="A0A5B9Y593"/>
<feature type="transmembrane region" description="Helical" evidence="1">
    <location>
        <begin position="6"/>
        <end position="25"/>
    </location>
</feature>
<dbReference type="PRINTS" id="PR00625">
    <property type="entry name" value="JDOMAIN"/>
</dbReference>
<keyword evidence="4" id="KW-1185">Reference proteome</keyword>
<organism evidence="3 4">
    <name type="scientific">Spiroplasma chinense</name>
    <dbReference type="NCBI Taxonomy" id="216932"/>
    <lineage>
        <taxon>Bacteria</taxon>
        <taxon>Bacillati</taxon>
        <taxon>Mycoplasmatota</taxon>
        <taxon>Mollicutes</taxon>
        <taxon>Entomoplasmatales</taxon>
        <taxon>Spiroplasmataceae</taxon>
        <taxon>Spiroplasma</taxon>
    </lineage>
</organism>
<dbReference type="SMART" id="SM00271">
    <property type="entry name" value="DnaJ"/>
    <property type="match status" value="1"/>
</dbReference>
<keyword evidence="1" id="KW-0812">Transmembrane</keyword>
<dbReference type="CDD" id="cd06257">
    <property type="entry name" value="DnaJ"/>
    <property type="match status" value="1"/>
</dbReference>
<dbReference type="InterPro" id="IPR050817">
    <property type="entry name" value="DjlA_DnaK_co-chaperone"/>
</dbReference>
<evidence type="ECO:0000256" key="1">
    <source>
        <dbReference type="SAM" id="Phobius"/>
    </source>
</evidence>
<proteinExistence type="predicted"/>
<reference evidence="3 4" key="1">
    <citation type="submission" date="2019-08" db="EMBL/GenBank/DDBJ databases">
        <title>Complete genome sequence of Spiroplasma chinense CCH (DSM 19755).</title>
        <authorList>
            <person name="Shen H.-Y."/>
            <person name="Lin Y.-C."/>
            <person name="Chou L."/>
            <person name="Kuo C.-H."/>
        </authorList>
    </citation>
    <scope>NUCLEOTIDE SEQUENCE [LARGE SCALE GENOMIC DNA]</scope>
    <source>
        <strain evidence="3 4">CCH</strain>
    </source>
</reference>
<sequence>MEDLFRLLGRLLNFLLFFFIIDMFFNRGRSRARNYGRFQQNSEEGHEEQSSQSYWSNSASHIDEAYSALGATRAMSDNDIKKLYRKLAKKYHPDVNNSLEAQAEMTKINNAYETIMESRKVVH</sequence>